<reference evidence="2 3" key="1">
    <citation type="submission" date="2020-10" db="EMBL/GenBank/DDBJ databases">
        <title>Draft genome of Ramlibacter aquaticus LMG 30558.</title>
        <authorList>
            <person name="Props R."/>
        </authorList>
    </citation>
    <scope>NUCLEOTIDE SEQUENCE [LARGE SCALE GENOMIC DNA]</scope>
    <source>
        <strain evidence="2 3">LMG 30558</strain>
    </source>
</reference>
<dbReference type="SUPFAM" id="SSF52151">
    <property type="entry name" value="FabD/lysophospholipase-like"/>
    <property type="match status" value="1"/>
</dbReference>
<proteinExistence type="predicted"/>
<keyword evidence="3" id="KW-1185">Reference proteome</keyword>
<dbReference type="InterPro" id="IPR014043">
    <property type="entry name" value="Acyl_transferase_dom"/>
</dbReference>
<dbReference type="PANTHER" id="PTHR42681">
    <property type="entry name" value="MALONYL-COA-ACYL CARRIER PROTEIN TRANSACYLASE, MITOCHONDRIAL"/>
    <property type="match status" value="1"/>
</dbReference>
<keyword evidence="2" id="KW-0012">Acyltransferase</keyword>
<evidence type="ECO:0000313" key="2">
    <source>
        <dbReference type="EMBL" id="MBE7942047.1"/>
    </source>
</evidence>
<comment type="caution">
    <text evidence="2">The sequence shown here is derived from an EMBL/GenBank/DDBJ whole genome shotgun (WGS) entry which is preliminary data.</text>
</comment>
<accession>A0ABR9SJU2</accession>
<dbReference type="RefSeq" id="WP_193781604.1">
    <property type="nucleotide sequence ID" value="NZ_JADDOJ010000076.1"/>
</dbReference>
<dbReference type="PANTHER" id="PTHR42681:SF6">
    <property type="entry name" value="BLL0263 PROTEIN"/>
    <property type="match status" value="1"/>
</dbReference>
<sequence length="303" mass="31450">MSVALLFSGQGSQHAAMLPWLDTAAPAQPVLQALGRTLGTPAWRTLLDDGACRSRNAVAQPLVTGTALAAWAVMAPLLPEDPVVVAGYSIGELPACAAAGVFTPDEALQLAAGRARLMDAAVAGHDTGMLAISQVPREQVLAAVPGLECAIRIDPDNNVYGGSREALQRAEAALAGRAQFKPICVALASHTAWMRPAVAGFAQLLAALPLAAPRCPVAMNATGGTLREPARIALALSAQLAQAVQWDACMAAVAERRPGCVLEIGGGQALARMWATRHPDIPARSLDDFRSPEGAADWVRRQG</sequence>
<dbReference type="InterPro" id="IPR001227">
    <property type="entry name" value="Ac_transferase_dom_sf"/>
</dbReference>
<dbReference type="InterPro" id="IPR016035">
    <property type="entry name" value="Acyl_Trfase/lysoPLipase"/>
</dbReference>
<name>A0ABR9SJU2_9BURK</name>
<organism evidence="2 3">
    <name type="scientific">Ramlibacter aquaticus</name>
    <dbReference type="NCBI Taxonomy" id="2780094"/>
    <lineage>
        <taxon>Bacteria</taxon>
        <taxon>Pseudomonadati</taxon>
        <taxon>Pseudomonadota</taxon>
        <taxon>Betaproteobacteria</taxon>
        <taxon>Burkholderiales</taxon>
        <taxon>Comamonadaceae</taxon>
        <taxon>Ramlibacter</taxon>
    </lineage>
</organism>
<dbReference type="Gene3D" id="3.30.70.250">
    <property type="entry name" value="Malonyl-CoA ACP transacylase, ACP-binding"/>
    <property type="match status" value="1"/>
</dbReference>
<dbReference type="EMBL" id="JADDOJ010000076">
    <property type="protein sequence ID" value="MBE7942047.1"/>
    <property type="molecule type" value="Genomic_DNA"/>
</dbReference>
<dbReference type="GO" id="GO:0016746">
    <property type="term" value="F:acyltransferase activity"/>
    <property type="evidence" value="ECO:0007669"/>
    <property type="project" value="UniProtKB-KW"/>
</dbReference>
<dbReference type="Pfam" id="PF00698">
    <property type="entry name" value="Acyl_transf_1"/>
    <property type="match status" value="1"/>
</dbReference>
<dbReference type="Gene3D" id="3.40.366.10">
    <property type="entry name" value="Malonyl-Coenzyme A Acyl Carrier Protein, domain 2"/>
    <property type="match status" value="1"/>
</dbReference>
<dbReference type="InterPro" id="IPR050858">
    <property type="entry name" value="Mal-CoA-ACP_Trans/PKS_FabD"/>
</dbReference>
<dbReference type="Proteomes" id="UP000715965">
    <property type="component" value="Unassembled WGS sequence"/>
</dbReference>
<dbReference type="SMART" id="SM00827">
    <property type="entry name" value="PKS_AT"/>
    <property type="match status" value="1"/>
</dbReference>
<feature type="domain" description="Malonyl-CoA:ACP transacylase (MAT)" evidence="1">
    <location>
        <begin position="6"/>
        <end position="302"/>
    </location>
</feature>
<keyword evidence="2" id="KW-0808">Transferase</keyword>
<evidence type="ECO:0000259" key="1">
    <source>
        <dbReference type="SMART" id="SM00827"/>
    </source>
</evidence>
<gene>
    <name evidence="2" type="ORF">IM725_15835</name>
</gene>
<protein>
    <submittedName>
        <fullName evidence="2">Acyltransferase domain-containing protein</fullName>
    </submittedName>
</protein>
<evidence type="ECO:0000313" key="3">
    <source>
        <dbReference type="Proteomes" id="UP000715965"/>
    </source>
</evidence>